<feature type="transmembrane region" description="Helical" evidence="5">
    <location>
        <begin position="238"/>
        <end position="257"/>
    </location>
</feature>
<dbReference type="NCBIfam" id="TIGR00903">
    <property type="entry name" value="2A0129"/>
    <property type="match status" value="1"/>
</dbReference>
<accession>O27990</accession>
<evidence type="ECO:0000313" key="6">
    <source>
        <dbReference type="EMBL" id="AAB88963.1"/>
    </source>
</evidence>
<dbReference type="PANTHER" id="PTHR10924">
    <property type="entry name" value="MAJOR FACILITATOR SUPERFAMILY PROTEIN-RELATED"/>
    <property type="match status" value="1"/>
</dbReference>
<evidence type="ECO:0000313" key="7">
    <source>
        <dbReference type="Proteomes" id="UP000002199"/>
    </source>
</evidence>
<dbReference type="InterPro" id="IPR036259">
    <property type="entry name" value="MFS_trans_sf"/>
</dbReference>
<dbReference type="GO" id="GO:0016020">
    <property type="term" value="C:membrane"/>
    <property type="evidence" value="ECO:0007669"/>
    <property type="project" value="UniProtKB-SubCell"/>
</dbReference>
<dbReference type="eggNOG" id="arCOG00130">
    <property type="taxonomic scope" value="Archaea"/>
</dbReference>
<dbReference type="AlphaFoldDB" id="O27990"/>
<dbReference type="PaxDb" id="224325-AF_2294"/>
<dbReference type="TCDB" id="2.A.1.29.1">
    <property type="family name" value="the major facilitator superfamily (mfs)"/>
</dbReference>
<dbReference type="PhylomeDB" id="O27990"/>
<evidence type="ECO:0000256" key="2">
    <source>
        <dbReference type="ARBA" id="ARBA00022692"/>
    </source>
</evidence>
<keyword evidence="4 5" id="KW-0472">Membrane</keyword>
<evidence type="ECO:0008006" key="8">
    <source>
        <dbReference type="Google" id="ProtNLM"/>
    </source>
</evidence>
<feature type="transmembrane region" description="Helical" evidence="5">
    <location>
        <begin position="96"/>
        <end position="116"/>
    </location>
</feature>
<feature type="transmembrane region" description="Helical" evidence="5">
    <location>
        <begin position="128"/>
        <end position="150"/>
    </location>
</feature>
<dbReference type="InterPro" id="IPR005277">
    <property type="entry name" value="Uncharacterised_MSF4"/>
</dbReference>
<keyword evidence="7" id="KW-1185">Reference proteome</keyword>
<dbReference type="PIR" id="F69536">
    <property type="entry name" value="F69536"/>
</dbReference>
<feature type="transmembrane region" description="Helical" evidence="5">
    <location>
        <begin position="205"/>
        <end position="226"/>
    </location>
</feature>
<dbReference type="InterPro" id="IPR011701">
    <property type="entry name" value="MFS"/>
</dbReference>
<dbReference type="KEGG" id="afu:AF_2294"/>
<dbReference type="Gene3D" id="1.20.1250.20">
    <property type="entry name" value="MFS general substrate transporter like domains"/>
    <property type="match status" value="1"/>
</dbReference>
<dbReference type="HOGENOM" id="CLU_712912_0_0_2"/>
<dbReference type="SUPFAM" id="SSF103473">
    <property type="entry name" value="MFS general substrate transporter"/>
    <property type="match status" value="1"/>
</dbReference>
<feature type="transmembrane region" description="Helical" evidence="5">
    <location>
        <begin position="269"/>
        <end position="287"/>
    </location>
</feature>
<proteinExistence type="predicted"/>
<evidence type="ECO:0000256" key="1">
    <source>
        <dbReference type="ARBA" id="ARBA00004141"/>
    </source>
</evidence>
<dbReference type="STRING" id="224325.AF_2294"/>
<keyword evidence="3 5" id="KW-1133">Transmembrane helix</keyword>
<dbReference type="InterPro" id="IPR049680">
    <property type="entry name" value="FLVCR1-2_SLC49-like"/>
</dbReference>
<evidence type="ECO:0000256" key="5">
    <source>
        <dbReference type="SAM" id="Phobius"/>
    </source>
</evidence>
<feature type="transmembrane region" description="Helical" evidence="5">
    <location>
        <begin position="162"/>
        <end position="184"/>
    </location>
</feature>
<evidence type="ECO:0000256" key="4">
    <source>
        <dbReference type="ARBA" id="ARBA00023136"/>
    </source>
</evidence>
<name>O27990_ARCFU</name>
<dbReference type="EnsemblBacteria" id="AAB88963">
    <property type="protein sequence ID" value="AAB88963"/>
    <property type="gene ID" value="AF_2294"/>
</dbReference>
<dbReference type="GO" id="GO:0022857">
    <property type="term" value="F:transmembrane transporter activity"/>
    <property type="evidence" value="ECO:0007669"/>
    <property type="project" value="InterPro"/>
</dbReference>
<sequence length="388" mass="42066">MVQMRALLTAGFILIVFASQAVWVTFSPVLTLVSEEINVSVELLGLLAVTYPIFFLILTIPSGLLLDRDFKRWFLFGSVATFFAAAGRLVSFNYYWLLVCQLSGALGQPFLLNAFVPYASQLYEERRTLVISVLSLSMYLGTVFALAAGLKLYTAGGLTLLILPSAVVATAGIVLVLIAVRAVRFTKAESFAVKQFGAVLKRKDLWIIGAILGFGVATFDNLATWLQPALRSAGLEKVAGDAVALAIVLGLIGVAVIPDRVARANLRTIYMRSITPLIAAFFVILAFSLNTTLLFAFLGISGLLMLPAYAIIMDWIGKFCDREVHGSATGFVGLTSRAISVALTLGAMYFISSAELYFTYLTIPITVAFILTLLLPNDRKKPSISKVF</sequence>
<organism evidence="6 7">
    <name type="scientific">Archaeoglobus fulgidus (strain ATCC 49558 / DSM 4304 / JCM 9628 / NBRC 100126 / VC-16)</name>
    <dbReference type="NCBI Taxonomy" id="224325"/>
    <lineage>
        <taxon>Archaea</taxon>
        <taxon>Methanobacteriati</taxon>
        <taxon>Methanobacteriota</taxon>
        <taxon>Archaeoglobi</taxon>
        <taxon>Archaeoglobales</taxon>
        <taxon>Archaeoglobaceae</taxon>
        <taxon>Archaeoglobus</taxon>
    </lineage>
</organism>
<comment type="subcellular location">
    <subcellularLocation>
        <location evidence="1">Membrane</location>
        <topology evidence="1">Multi-pass membrane protein</topology>
    </subcellularLocation>
</comment>
<feature type="transmembrane region" description="Helical" evidence="5">
    <location>
        <begin position="73"/>
        <end position="90"/>
    </location>
</feature>
<gene>
    <name evidence="6" type="ordered locus">AF_2294</name>
</gene>
<keyword evidence="2 5" id="KW-0812">Transmembrane</keyword>
<feature type="transmembrane region" description="Helical" evidence="5">
    <location>
        <begin position="357"/>
        <end position="376"/>
    </location>
</feature>
<dbReference type="PANTHER" id="PTHR10924:SF6">
    <property type="entry name" value="SOLUTE CARRIER FAMILY 49 MEMBER A3"/>
    <property type="match status" value="1"/>
</dbReference>
<feature type="transmembrane region" description="Helical" evidence="5">
    <location>
        <begin position="328"/>
        <end position="351"/>
    </location>
</feature>
<evidence type="ECO:0000256" key="3">
    <source>
        <dbReference type="ARBA" id="ARBA00022989"/>
    </source>
</evidence>
<feature type="transmembrane region" description="Helical" evidence="5">
    <location>
        <begin position="293"/>
        <end position="316"/>
    </location>
</feature>
<reference evidence="6 7" key="1">
    <citation type="journal article" date="1997" name="Nature">
        <title>The complete genome sequence of the hyperthermophilic, sulphate-reducing archaeon Archaeoglobus fulgidus.</title>
        <authorList>
            <person name="Klenk H.P."/>
            <person name="Clayton R.A."/>
            <person name="Tomb J."/>
            <person name="White O."/>
            <person name="Nelson K.E."/>
            <person name="Ketchum K.A."/>
            <person name="Dodson R.J."/>
            <person name="Gwinn M."/>
            <person name="Hickey E.K."/>
            <person name="Peterson J.D."/>
            <person name="Richardson D.L."/>
            <person name="Kerlavage A.R."/>
            <person name="Graham D.E."/>
            <person name="Kyrpides N.C."/>
            <person name="Fleischmann R.D."/>
            <person name="Quackenbush J."/>
            <person name="Lee N.H."/>
            <person name="Sutton G.G."/>
            <person name="Gill S."/>
            <person name="Kirkness E.F."/>
            <person name="Dougherty B.A."/>
            <person name="McKenney K."/>
            <person name="Adams M.D."/>
            <person name="Loftus B."/>
            <person name="Peterson S."/>
            <person name="Reich C.I."/>
            <person name="McNeil L.K."/>
            <person name="Badger J.H."/>
            <person name="Glodek A."/>
            <person name="Zhou L."/>
            <person name="Overbeek R."/>
            <person name="Gocayne J.D."/>
            <person name="Weidman J.F."/>
            <person name="McDonald L."/>
            <person name="Utterback T."/>
            <person name="Cotton M.D."/>
            <person name="Spriggs T."/>
            <person name="Artiach P."/>
            <person name="Kaine B.P."/>
            <person name="Sykes S.M."/>
            <person name="Sadow P.W."/>
            <person name="D'Andrea K.P."/>
            <person name="Bowman C."/>
            <person name="Fujii C."/>
            <person name="Garland S.A."/>
            <person name="Mason T.M."/>
            <person name="Olsen G.J."/>
            <person name="Fraser C.M."/>
            <person name="Smith H.O."/>
            <person name="Woese C.R."/>
            <person name="Venter J.C."/>
        </authorList>
    </citation>
    <scope>NUCLEOTIDE SEQUENCE [LARGE SCALE GENOMIC DNA]</scope>
    <source>
        <strain evidence="7">ATCC 49558 / DSM 4304 / JCM 9628 / NBRC 100126 / VC-16</strain>
    </source>
</reference>
<dbReference type="EMBL" id="AE000782">
    <property type="protein sequence ID" value="AAB88963.1"/>
    <property type="molecule type" value="Genomic_DNA"/>
</dbReference>
<feature type="transmembrane region" description="Helical" evidence="5">
    <location>
        <begin position="45"/>
        <end position="66"/>
    </location>
</feature>
<protein>
    <recommendedName>
        <fullName evidence="8">MFS transporter</fullName>
    </recommendedName>
</protein>
<dbReference type="Pfam" id="PF07690">
    <property type="entry name" value="MFS_1"/>
    <property type="match status" value="1"/>
</dbReference>
<dbReference type="Proteomes" id="UP000002199">
    <property type="component" value="Chromosome"/>
</dbReference>